<feature type="compositionally biased region" description="Polar residues" evidence="1">
    <location>
        <begin position="158"/>
        <end position="176"/>
    </location>
</feature>
<evidence type="ECO:0000256" key="2">
    <source>
        <dbReference type="SAM" id="SignalP"/>
    </source>
</evidence>
<dbReference type="AlphaFoldDB" id="K2MSR5"/>
<dbReference type="EMBL" id="AHKC01015217">
    <property type="protein sequence ID" value="EKF28709.1"/>
    <property type="molecule type" value="Genomic_DNA"/>
</dbReference>
<evidence type="ECO:0000256" key="1">
    <source>
        <dbReference type="SAM" id="MobiDB-lite"/>
    </source>
</evidence>
<keyword evidence="4" id="KW-1185">Reference proteome</keyword>
<keyword evidence="2" id="KW-0732">Signal</keyword>
<feature type="signal peptide" evidence="2">
    <location>
        <begin position="1"/>
        <end position="27"/>
    </location>
</feature>
<gene>
    <name evidence="3" type="ORF">MOQ_007535</name>
</gene>
<comment type="caution">
    <text evidence="3">The sequence shown here is derived from an EMBL/GenBank/DDBJ whole genome shotgun (WGS) entry which is preliminary data.</text>
</comment>
<evidence type="ECO:0000313" key="4">
    <source>
        <dbReference type="Proteomes" id="UP000007350"/>
    </source>
</evidence>
<feature type="region of interest" description="Disordered" evidence="1">
    <location>
        <begin position="141"/>
        <end position="284"/>
    </location>
</feature>
<feature type="compositionally biased region" description="Low complexity" evidence="1">
    <location>
        <begin position="250"/>
        <end position="278"/>
    </location>
</feature>
<sequence length="284" mass="28291">MVTMMTGRVLLVCALCVLWCGAGCLYARDLDSKALGDCMPSGVLGVNASHVPNGCNKYMPTPPLRSALPISAIQAEDEQSIKTSHPGDNLPSGTASGAGSGGGSEDKGDLAVPGIGAPPGVGVVPGAIPGAAKPADSAGVFTDGAAGAPRDAPVPTASAISAGQQPQNSALQNGQTHCEGKASECGGQQSSGSPTVENQDLEAPNKGEPQVTQHTNPKPNDENSTEGLTTELESTKPQHEIKPPVNENGSTSTDASTVVAANSTSASSQEEATESSSNGSHSSP</sequence>
<feature type="compositionally biased region" description="Basic and acidic residues" evidence="1">
    <location>
        <begin position="233"/>
        <end position="242"/>
    </location>
</feature>
<name>K2MSR5_TRYCR</name>
<accession>K2MSR5</accession>
<organism evidence="3 4">
    <name type="scientific">Trypanosoma cruzi marinkellei</name>
    <dbReference type="NCBI Taxonomy" id="85056"/>
    <lineage>
        <taxon>Eukaryota</taxon>
        <taxon>Discoba</taxon>
        <taxon>Euglenozoa</taxon>
        <taxon>Kinetoplastea</taxon>
        <taxon>Metakinetoplastina</taxon>
        <taxon>Trypanosomatida</taxon>
        <taxon>Trypanosomatidae</taxon>
        <taxon>Trypanosoma</taxon>
        <taxon>Schizotrypanum</taxon>
    </lineage>
</organism>
<evidence type="ECO:0000313" key="3">
    <source>
        <dbReference type="EMBL" id="EKF28709.1"/>
    </source>
</evidence>
<feature type="chain" id="PRO_5003861423" evidence="2">
    <location>
        <begin position="28"/>
        <end position="284"/>
    </location>
</feature>
<feature type="compositionally biased region" description="Polar residues" evidence="1">
    <location>
        <begin position="186"/>
        <end position="198"/>
    </location>
</feature>
<dbReference type="OrthoDB" id="10616852at2759"/>
<proteinExistence type="predicted"/>
<feature type="region of interest" description="Disordered" evidence="1">
    <location>
        <begin position="77"/>
        <end position="116"/>
    </location>
</feature>
<reference evidence="3 4" key="1">
    <citation type="journal article" date="2012" name="BMC Genomics">
        <title>Comparative genomic analysis of human infective Trypanosoma cruzi lineages with the bat-restricted subspecies T. cruzi marinkellei.</title>
        <authorList>
            <person name="Franzen O."/>
            <person name="Talavera-Lopez C."/>
            <person name="Ochaya S."/>
            <person name="Butler C.E."/>
            <person name="Messenger L.A."/>
            <person name="Lewis M.D."/>
            <person name="Llewellyn M.S."/>
            <person name="Marinkelle C.J."/>
            <person name="Tyler K.M."/>
            <person name="Miles M.A."/>
            <person name="Andersson B."/>
        </authorList>
    </citation>
    <scope>NUCLEOTIDE SEQUENCE [LARGE SCALE GENOMIC DNA]</scope>
    <source>
        <strain evidence="3 4">B7</strain>
    </source>
</reference>
<dbReference type="Proteomes" id="UP000007350">
    <property type="component" value="Unassembled WGS sequence"/>
</dbReference>
<protein>
    <submittedName>
        <fullName evidence="3">Mucin-associated surface protein (MASP), putative</fullName>
    </submittedName>
</protein>
<feature type="non-terminal residue" evidence="3">
    <location>
        <position position="284"/>
    </location>
</feature>